<dbReference type="Pfam" id="PF15515">
    <property type="entry name" value="MvaI_BcnI"/>
    <property type="match status" value="1"/>
</dbReference>
<dbReference type="Gene3D" id="3.40.210.20">
    <property type="entry name" value="MvaI/BcnI restriction endonuclease, catalytic domain"/>
    <property type="match status" value="1"/>
</dbReference>
<comment type="caution">
    <text evidence="2">The sequence shown here is derived from an EMBL/GenBank/DDBJ whole genome shotgun (WGS) entry which is preliminary data.</text>
</comment>
<keyword evidence="3" id="KW-1185">Reference proteome</keyword>
<reference evidence="2 3" key="1">
    <citation type="submission" date="2021-10" db="EMBL/GenBank/DDBJ databases">
        <title>Collection of gut derived symbiotic bacterial strains cultured from healthy donors.</title>
        <authorList>
            <person name="Lin H."/>
            <person name="Littmann E."/>
            <person name="Kohout C."/>
            <person name="Pamer E.G."/>
        </authorList>
    </citation>
    <scope>NUCLEOTIDE SEQUENCE [LARGE SCALE GENOMIC DNA]</scope>
    <source>
        <strain evidence="2 3">DFI.1.165</strain>
    </source>
</reference>
<keyword evidence="2" id="KW-0540">Nuclease</keyword>
<evidence type="ECO:0000313" key="3">
    <source>
        <dbReference type="Proteomes" id="UP001299546"/>
    </source>
</evidence>
<dbReference type="InterPro" id="IPR043004">
    <property type="entry name" value="MvaI_BcnI_cat"/>
</dbReference>
<evidence type="ECO:0000259" key="1">
    <source>
        <dbReference type="Pfam" id="PF15515"/>
    </source>
</evidence>
<dbReference type="RefSeq" id="WP_066738097.1">
    <property type="nucleotide sequence ID" value="NZ_JAJCIQ010000023.1"/>
</dbReference>
<dbReference type="Gene3D" id="3.30.70.3570">
    <property type="entry name" value="MvaI/BcnI restriction endonuclease, recognition domain"/>
    <property type="match status" value="1"/>
</dbReference>
<organism evidence="2 3">
    <name type="scientific">Bariatricus massiliensis</name>
    <dbReference type="NCBI Taxonomy" id="1745713"/>
    <lineage>
        <taxon>Bacteria</taxon>
        <taxon>Bacillati</taxon>
        <taxon>Bacillota</taxon>
        <taxon>Clostridia</taxon>
        <taxon>Lachnospirales</taxon>
        <taxon>Lachnospiraceae</taxon>
        <taxon>Bariatricus</taxon>
    </lineage>
</organism>
<name>A0ABS8DNC8_9FIRM</name>
<keyword evidence="2" id="KW-0378">Hydrolase</keyword>
<dbReference type="InterPro" id="IPR029127">
    <property type="entry name" value="MvaI_BcnI"/>
</dbReference>
<gene>
    <name evidence="2" type="ORF">LIZ65_19095</name>
</gene>
<dbReference type="InterPro" id="IPR043005">
    <property type="entry name" value="MvaI_BcnI_rec"/>
</dbReference>
<dbReference type="Proteomes" id="UP001299546">
    <property type="component" value="Unassembled WGS sequence"/>
</dbReference>
<sequence>MIFTPYEDEQTTINSIHKYNTYEYSLLRLTDTMIDKNNIDANMLFREQLRSAGIVDYDFLPNGGKNGVKTKAKFIHGNEVDSVILNLYRVTGKRGDPRFSIAGIKSLVRERKLNTADLLYFTVVQKNAAGQPEVIFINLTSHAPSEDVLTKVFGADQISLILSELLPKIKAIAHAGYHPNSKGPGKVCPKDIGDTLEYLLGISANNSQCADYQKQIELKTKFKDIHTLDTLFTLRPHFEETAIERLEPKDRQRVSAFTRYYGYHSERHADSQSLYITIGSKEAPQNKHGFYLDVNEEQKRVNLYGIDPHTKKNEIVAFWHFDELKNELYQKHPATLWIKAEIKMEEDLALFRYVEVELSRSPQFSTFLSLIKSGGITYDWRGYTSISGPYKGKNHGNAWRIRPQLRSQLFGEIISIPL</sequence>
<evidence type="ECO:0000313" key="2">
    <source>
        <dbReference type="EMBL" id="MCB7389394.1"/>
    </source>
</evidence>
<accession>A0ABS8DNC8</accession>
<proteinExistence type="predicted"/>
<dbReference type="EMBL" id="JAJCIS010000024">
    <property type="protein sequence ID" value="MCB7389394.1"/>
    <property type="molecule type" value="Genomic_DNA"/>
</dbReference>
<feature type="domain" description="MvaI/BcnI restriction endonuclease" evidence="1">
    <location>
        <begin position="168"/>
        <end position="408"/>
    </location>
</feature>
<keyword evidence="2" id="KW-0255">Endonuclease</keyword>
<dbReference type="GO" id="GO:0004519">
    <property type="term" value="F:endonuclease activity"/>
    <property type="evidence" value="ECO:0007669"/>
    <property type="project" value="UniProtKB-KW"/>
</dbReference>
<protein>
    <submittedName>
        <fullName evidence="2">MvaI/BcnI family restriction endonuclease</fullName>
    </submittedName>
</protein>